<proteinExistence type="predicted"/>
<dbReference type="Pfam" id="PF09814">
    <property type="entry name" value="HECT_2"/>
    <property type="match status" value="1"/>
</dbReference>
<dbReference type="PANTHER" id="PTHR31531:SF2">
    <property type="entry name" value="E3 UBIQUITIN-PROTEIN LIGASE E3D"/>
    <property type="match status" value="1"/>
</dbReference>
<evidence type="ECO:0008006" key="3">
    <source>
        <dbReference type="Google" id="ProtNLM"/>
    </source>
</evidence>
<dbReference type="GeneID" id="36518174"/>
<name>A0A2T0FP91_9ASCO</name>
<reference evidence="1 2" key="1">
    <citation type="submission" date="2017-04" db="EMBL/GenBank/DDBJ databases">
        <title>Genome sequencing of [Candida] sorbophila.</title>
        <authorList>
            <person name="Ahn J.O."/>
        </authorList>
    </citation>
    <scope>NUCLEOTIDE SEQUENCE [LARGE SCALE GENOMIC DNA]</scope>
    <source>
        <strain evidence="1 2">DS02</strain>
    </source>
</reference>
<dbReference type="RefSeq" id="XP_024666751.1">
    <property type="nucleotide sequence ID" value="XM_024810983.1"/>
</dbReference>
<dbReference type="GO" id="GO:0006513">
    <property type="term" value="P:protein monoubiquitination"/>
    <property type="evidence" value="ECO:0007669"/>
    <property type="project" value="TreeGrafter"/>
</dbReference>
<dbReference type="GO" id="GO:0000151">
    <property type="term" value="C:ubiquitin ligase complex"/>
    <property type="evidence" value="ECO:0007669"/>
    <property type="project" value="TreeGrafter"/>
</dbReference>
<dbReference type="STRING" id="45607.A0A2T0FP91"/>
<sequence>MRYYAEYLSRINSVSLSVESDECIEKLDIGGPSIQVLNEVIVLPAPVLPASVELGSSKTSLRLPCSTIQEHDRSNQWAKNPPWTASELSRQKVVVKCRHCDRVLAKSIAVWKQLPSEHWAELMDFWHCHKPHTHGEEFNPAYAVSKFEPQPSLAYVSDAYLLIHPDDLDSCPHVSGEKVWKWDVTLSGAQVESYPTQVFAASMLCELIDSHAIYSFHLHDPDQQLRLLVWVFNRDIYYTSTGQLPKHGLKVMYSLDPAQFPTLYQTRGDVEDVILPLNAVSELRRTLEESTAKLPENASQFGPWKIGLLANEL</sequence>
<organism evidence="1 2">
    <name type="scientific">Wickerhamiella sorbophila</name>
    <dbReference type="NCBI Taxonomy" id="45607"/>
    <lineage>
        <taxon>Eukaryota</taxon>
        <taxon>Fungi</taxon>
        <taxon>Dikarya</taxon>
        <taxon>Ascomycota</taxon>
        <taxon>Saccharomycotina</taxon>
        <taxon>Dipodascomycetes</taxon>
        <taxon>Dipodascales</taxon>
        <taxon>Trichomonascaceae</taxon>
        <taxon>Wickerhamiella</taxon>
    </lineage>
</organism>
<protein>
    <recommendedName>
        <fullName evidence="3">Ubiquitin-conjugating enzyme E2-binding protein</fullName>
    </recommendedName>
</protein>
<dbReference type="GO" id="GO:0030332">
    <property type="term" value="F:cyclin binding"/>
    <property type="evidence" value="ECO:0007669"/>
    <property type="project" value="TreeGrafter"/>
</dbReference>
<gene>
    <name evidence="1" type="ORF">B9G98_04426</name>
</gene>
<dbReference type="GO" id="GO:0051865">
    <property type="term" value="P:protein autoubiquitination"/>
    <property type="evidence" value="ECO:0007669"/>
    <property type="project" value="TreeGrafter"/>
</dbReference>
<dbReference type="Proteomes" id="UP000238350">
    <property type="component" value="Unassembled WGS sequence"/>
</dbReference>
<dbReference type="GO" id="GO:0005634">
    <property type="term" value="C:nucleus"/>
    <property type="evidence" value="ECO:0007669"/>
    <property type="project" value="TreeGrafter"/>
</dbReference>
<dbReference type="PANTHER" id="PTHR31531">
    <property type="entry name" value="E3 UBIQUITIN-PROTEIN LIGASE E3D FAMILY MEMBER"/>
    <property type="match status" value="1"/>
</dbReference>
<dbReference type="EMBL" id="NDIQ01000022">
    <property type="protein sequence ID" value="PRT56806.1"/>
    <property type="molecule type" value="Genomic_DNA"/>
</dbReference>
<comment type="caution">
    <text evidence="1">The sequence shown here is derived from an EMBL/GenBank/DDBJ whole genome shotgun (WGS) entry which is preliminary data.</text>
</comment>
<dbReference type="AlphaFoldDB" id="A0A2T0FP91"/>
<evidence type="ECO:0000313" key="2">
    <source>
        <dbReference type="Proteomes" id="UP000238350"/>
    </source>
</evidence>
<dbReference type="GO" id="GO:0005829">
    <property type="term" value="C:cytosol"/>
    <property type="evidence" value="ECO:0007669"/>
    <property type="project" value="TreeGrafter"/>
</dbReference>
<keyword evidence="2" id="KW-1185">Reference proteome</keyword>
<dbReference type="OrthoDB" id="386949at2759"/>
<dbReference type="GO" id="GO:0061630">
    <property type="term" value="F:ubiquitin protein ligase activity"/>
    <property type="evidence" value="ECO:0007669"/>
    <property type="project" value="TreeGrafter"/>
</dbReference>
<dbReference type="GO" id="GO:0000209">
    <property type="term" value="P:protein polyubiquitination"/>
    <property type="evidence" value="ECO:0007669"/>
    <property type="project" value="TreeGrafter"/>
</dbReference>
<dbReference type="GO" id="GO:0043161">
    <property type="term" value="P:proteasome-mediated ubiquitin-dependent protein catabolic process"/>
    <property type="evidence" value="ECO:0007669"/>
    <property type="project" value="TreeGrafter"/>
</dbReference>
<dbReference type="GO" id="GO:0031624">
    <property type="term" value="F:ubiquitin conjugating enzyme binding"/>
    <property type="evidence" value="ECO:0007669"/>
    <property type="project" value="TreeGrafter"/>
</dbReference>
<evidence type="ECO:0000313" key="1">
    <source>
        <dbReference type="EMBL" id="PRT56806.1"/>
    </source>
</evidence>
<accession>A0A2T0FP91</accession>
<dbReference type="InterPro" id="IPR019193">
    <property type="entry name" value="UBQ-conj_enz_E2-bd_prot"/>
</dbReference>